<dbReference type="SUPFAM" id="SSF52540">
    <property type="entry name" value="P-loop containing nucleoside triphosphate hydrolases"/>
    <property type="match status" value="1"/>
</dbReference>
<dbReference type="EMBL" id="CP063136">
    <property type="protein sequence ID" value="QOU20853.1"/>
    <property type="molecule type" value="Genomic_DNA"/>
</dbReference>
<evidence type="ECO:0000256" key="10">
    <source>
        <dbReference type="SAM" id="MobiDB-lite"/>
    </source>
</evidence>
<evidence type="ECO:0000256" key="9">
    <source>
        <dbReference type="SAM" id="Coils"/>
    </source>
</evidence>
<evidence type="ECO:0000256" key="6">
    <source>
        <dbReference type="ARBA" id="ARBA00023242"/>
    </source>
</evidence>
<dbReference type="SUPFAM" id="SSF75553">
    <property type="entry name" value="Smc hinge domain"/>
    <property type="match status" value="1"/>
</dbReference>
<evidence type="ECO:0000256" key="2">
    <source>
        <dbReference type="ARBA" id="ARBA00005917"/>
    </source>
</evidence>
<dbReference type="SMART" id="SM00968">
    <property type="entry name" value="SMC_hinge"/>
    <property type="match status" value="1"/>
</dbReference>
<dbReference type="InterPro" id="IPR041741">
    <property type="entry name" value="SMC3_ABC_euk"/>
</dbReference>
<dbReference type="SUPFAM" id="SSF90257">
    <property type="entry name" value="Myosin rod fragments"/>
    <property type="match status" value="1"/>
</dbReference>
<dbReference type="RefSeq" id="XP_041137346.1">
    <property type="nucleotide sequence ID" value="XM_041279132.1"/>
</dbReference>
<dbReference type="KEGG" id="bbrx:BRETT_000567"/>
<reference evidence="12" key="1">
    <citation type="submission" date="2020-10" db="EMBL/GenBank/DDBJ databases">
        <authorList>
            <person name="Palmer J.M."/>
        </authorList>
    </citation>
    <scope>NUCLEOTIDE SEQUENCE</scope>
    <source>
        <strain evidence="12">UCD 2041</strain>
    </source>
</reference>
<dbReference type="GO" id="GO:0051276">
    <property type="term" value="P:chromosome organization"/>
    <property type="evidence" value="ECO:0007669"/>
    <property type="project" value="InterPro"/>
</dbReference>
<dbReference type="GO" id="GO:0005524">
    <property type="term" value="F:ATP binding"/>
    <property type="evidence" value="ECO:0007669"/>
    <property type="project" value="InterPro"/>
</dbReference>
<comment type="similarity">
    <text evidence="2">Belongs to the SMC family. SMC3 subfamily.</text>
</comment>
<dbReference type="GO" id="GO:0005694">
    <property type="term" value="C:chromosome"/>
    <property type="evidence" value="ECO:0007669"/>
    <property type="project" value="InterPro"/>
</dbReference>
<keyword evidence="4" id="KW-0498">Mitosis</keyword>
<evidence type="ECO:0000256" key="3">
    <source>
        <dbReference type="ARBA" id="ARBA00022618"/>
    </source>
</evidence>
<dbReference type="InterPro" id="IPR003395">
    <property type="entry name" value="RecF/RecN/SMC_N"/>
</dbReference>
<feature type="coiled-coil region" evidence="9">
    <location>
        <begin position="164"/>
        <end position="191"/>
    </location>
</feature>
<feature type="coiled-coil region" evidence="9">
    <location>
        <begin position="716"/>
        <end position="795"/>
    </location>
</feature>
<keyword evidence="6 8" id="KW-0539">Nucleus</keyword>
<dbReference type="PANTHER" id="PTHR43977">
    <property type="entry name" value="STRUCTURAL MAINTENANCE OF CHROMOSOMES PROTEIN 3"/>
    <property type="match status" value="1"/>
</dbReference>
<name>A0A871R316_DEKBR</name>
<evidence type="ECO:0000313" key="12">
    <source>
        <dbReference type="EMBL" id="QOU20853.1"/>
    </source>
</evidence>
<comment type="subcellular location">
    <subcellularLocation>
        <location evidence="1 8">Nucleus</location>
    </subcellularLocation>
</comment>
<accession>A0A871R316</accession>
<dbReference type="InterPro" id="IPR027417">
    <property type="entry name" value="P-loop_NTPase"/>
</dbReference>
<evidence type="ECO:0000313" key="13">
    <source>
        <dbReference type="Proteomes" id="UP000663131"/>
    </source>
</evidence>
<protein>
    <recommendedName>
        <fullName evidence="8">Structural maintenance of chromosomes protein</fullName>
    </recommendedName>
</protein>
<dbReference type="CDD" id="cd03272">
    <property type="entry name" value="ABC_SMC3_euk"/>
    <property type="match status" value="1"/>
</dbReference>
<feature type="region of interest" description="Disordered" evidence="10">
    <location>
        <begin position="843"/>
        <end position="891"/>
    </location>
</feature>
<organism evidence="12 13">
    <name type="scientific">Dekkera bruxellensis</name>
    <name type="common">Brettanomyces custersii</name>
    <dbReference type="NCBI Taxonomy" id="5007"/>
    <lineage>
        <taxon>Eukaryota</taxon>
        <taxon>Fungi</taxon>
        <taxon>Dikarya</taxon>
        <taxon>Ascomycota</taxon>
        <taxon>Saccharomycotina</taxon>
        <taxon>Pichiomycetes</taxon>
        <taxon>Pichiales</taxon>
        <taxon>Pichiaceae</taxon>
        <taxon>Brettanomyces</taxon>
    </lineage>
</organism>
<dbReference type="Proteomes" id="UP000663131">
    <property type="component" value="Chromosome 8"/>
</dbReference>
<feature type="compositionally biased region" description="Basic residues" evidence="10">
    <location>
        <begin position="372"/>
        <end position="384"/>
    </location>
</feature>
<feature type="compositionally biased region" description="Basic and acidic residues" evidence="10">
    <location>
        <begin position="882"/>
        <end position="891"/>
    </location>
</feature>
<dbReference type="Pfam" id="PF02463">
    <property type="entry name" value="SMC_N"/>
    <property type="match status" value="2"/>
</dbReference>
<feature type="domain" description="SMC hinge" evidence="11">
    <location>
        <begin position="516"/>
        <end position="628"/>
    </location>
</feature>
<gene>
    <name evidence="12" type="ORF">BRETT_000567</name>
</gene>
<feature type="coiled-coil region" evidence="9">
    <location>
        <begin position="224"/>
        <end position="293"/>
    </location>
</feature>
<dbReference type="Gene3D" id="3.40.50.300">
    <property type="entry name" value="P-loop containing nucleotide triphosphate hydrolases"/>
    <property type="match status" value="2"/>
</dbReference>
<evidence type="ECO:0000259" key="11">
    <source>
        <dbReference type="SMART" id="SM00968"/>
    </source>
</evidence>
<feature type="coiled-coil region" evidence="9">
    <location>
        <begin position="395"/>
        <end position="443"/>
    </location>
</feature>
<evidence type="ECO:0000256" key="8">
    <source>
        <dbReference type="PIRNR" id="PIRNR005719"/>
    </source>
</evidence>
<evidence type="ECO:0000256" key="4">
    <source>
        <dbReference type="ARBA" id="ARBA00022776"/>
    </source>
</evidence>
<dbReference type="Pfam" id="PF06470">
    <property type="entry name" value="SMC_hinge"/>
    <property type="match status" value="1"/>
</dbReference>
<dbReference type="InterPro" id="IPR036277">
    <property type="entry name" value="SMC_hinge_sf"/>
</dbReference>
<dbReference type="GO" id="GO:0005634">
    <property type="term" value="C:nucleus"/>
    <property type="evidence" value="ECO:0007669"/>
    <property type="project" value="UniProtKB-SubCell"/>
</dbReference>
<evidence type="ECO:0000256" key="7">
    <source>
        <dbReference type="ARBA" id="ARBA00023306"/>
    </source>
</evidence>
<evidence type="ECO:0000256" key="5">
    <source>
        <dbReference type="ARBA" id="ARBA00023054"/>
    </source>
</evidence>
<keyword evidence="3" id="KW-0132">Cell division</keyword>
<dbReference type="FunFam" id="3.40.50.300:FF:000424">
    <property type="entry name" value="Structural maintenance of chromosomes 3"/>
    <property type="match status" value="1"/>
</dbReference>
<sequence length="1202" mass="136266">MFIKRIVIQGFKSYKNETVINSFSPHHNVVVGRNGSGKSNFFAAIRFVLSDAYTNMTRQERQSLIHEGSSTVMSAYVEIVFDNKDRRLPVNKDEVRIRRTIGMQKDDYSLNGKSSLKADIMNFLESAGFSRSNPYYIVPQGRITAITNSKDSEKLDLLKEVAGATVFEKKLKESNKEMNAANKKQEQIDEMLSYINTRLSDLSMEKENLKVFEKYNTSKKVLEFNLYDREIKSLTQQIDSVENSYSDILQNSNAIAEDLNDGEISIKNLEDKLTEYKSQRKLLEIESKNNEQEIADVLSAIGAEKAELKSIKLELASASGEDSLKLEHAKQKLQKKAEKRDSIHPKLQKLTKDSQEISSRLENMRSEQRSLLSKKGRGRQFKTKQQRDDWLETEIQRLNNSLTEKKNSLASLQNTETDIHKKISDLEGEKKQLEIDSSQISESQAEKELYDLKVQCTALIDQRKSLWREESRLNSVLQTYKDEKSKVEEDLNGMMSSSISKGLKSVKDIVDNLSLEGVYGTLGELIDVSDKYKTAVEVVGGNALFDVIVDTDRTASLIMEQLATKKTGRVTFIPLNRLKQRTVHYPPGGDSVPLIRKIAYDDSLESAVQHVFGNTVVAISLERGAEISKSTGLSAVTLDGDRCNNNGVLTGGFREQAKSRVDCLKSINKWDSDITTVDEKLREIKNRISEKDTAITKINGNINQKRKQYDSILVEKDLKETQVSEVENQLNMSKQEVATTETQIKKLTSSIDLLSEQKHQYETEVKTDFESSDLLDSEEEKLSTLQTDIPKVQKQYDSISGELQSLEMDYSSLDSEIKEMLIPLVSRLTKIVSKSHVSEVHSMRVSDLKSKLEDDEKRSQELDTEKKNIKSKVDELEQSMSEVEKSRKTADENQKSLIQKLAIYSKDTDKLLSKKVTLKTRRDELNKKVNDLGLLTDDAFTKYEGVESKAILDELTKVSKELKQYSHVNKKALEQYINFSKQRDSLVSRRKELDKGKSSIEELMLVLQKRKNKAIIQTFKEVATKFSEVFQELVPAGVGNLILQKKNDKSIESLTQQIVEEGDGTEISSDQYVGVTIVVSFNSKKDEQLRLEQLSGGQKSLCALALIFAIQKCDPAPFYLFDEIDANLDEQYRTAVANLVHKLSAHAQFICTTFRKEMLDVCDKFYGVMFNNKVSTIAEISKNEALNFVGDLQAEHVNSTDA</sequence>
<feature type="compositionally biased region" description="Basic and acidic residues" evidence="10">
    <location>
        <begin position="843"/>
        <end position="875"/>
    </location>
</feature>
<dbReference type="GO" id="GO:0051301">
    <property type="term" value="P:cell division"/>
    <property type="evidence" value="ECO:0007669"/>
    <property type="project" value="UniProtKB-KW"/>
</dbReference>
<evidence type="ECO:0000256" key="1">
    <source>
        <dbReference type="ARBA" id="ARBA00004123"/>
    </source>
</evidence>
<dbReference type="AlphaFoldDB" id="A0A871R316"/>
<dbReference type="InterPro" id="IPR024704">
    <property type="entry name" value="SMC"/>
</dbReference>
<dbReference type="Gene3D" id="1.20.1060.20">
    <property type="match status" value="1"/>
</dbReference>
<keyword evidence="7" id="KW-0131">Cell cycle</keyword>
<dbReference type="GO" id="GO:0007059">
    <property type="term" value="P:chromosome segregation"/>
    <property type="evidence" value="ECO:0007669"/>
    <property type="project" value="UniProtKB-ARBA"/>
</dbReference>
<dbReference type="GO" id="GO:0016887">
    <property type="term" value="F:ATP hydrolysis activity"/>
    <property type="evidence" value="ECO:0007669"/>
    <property type="project" value="InterPro"/>
</dbReference>
<dbReference type="Gene3D" id="3.30.70.1620">
    <property type="match status" value="1"/>
</dbReference>
<reference evidence="12" key="2">
    <citation type="journal article" name="BMC Genomics">
        <title>New genome assemblies reveal patterns of domestication and adaptation across Brettanomyces (Dekkera) species.</title>
        <authorList>
            <person name="Roach M.J."/>
            <person name="Borneman A.R."/>
        </authorList>
    </citation>
    <scope>NUCLEOTIDE SEQUENCE</scope>
    <source>
        <strain evidence="12">UCD 2041</strain>
    </source>
</reference>
<dbReference type="OrthoDB" id="431497at2759"/>
<dbReference type="PIRSF" id="PIRSF005719">
    <property type="entry name" value="SMC"/>
    <property type="match status" value="1"/>
</dbReference>
<proteinExistence type="inferred from homology"/>
<dbReference type="InterPro" id="IPR010935">
    <property type="entry name" value="SMC_hinge"/>
</dbReference>
<dbReference type="GeneID" id="64572492"/>
<dbReference type="FunFam" id="3.40.50.300:FF:000370">
    <property type="entry name" value="Structural maintenance of chromosomes 3"/>
    <property type="match status" value="1"/>
</dbReference>
<feature type="region of interest" description="Disordered" evidence="10">
    <location>
        <begin position="352"/>
        <end position="386"/>
    </location>
</feature>
<keyword evidence="5 9" id="KW-0175">Coiled coil</keyword>